<gene>
    <name evidence="1" type="ORF">BEN30_14385</name>
</gene>
<dbReference type="RefSeq" id="WP_069958767.1">
    <property type="nucleotide sequence ID" value="NZ_MCGG01000052.1"/>
</dbReference>
<dbReference type="Proteomes" id="UP000095347">
    <property type="component" value="Unassembled WGS sequence"/>
</dbReference>
<evidence type="ECO:0000313" key="1">
    <source>
        <dbReference type="EMBL" id="OEJ65308.1"/>
    </source>
</evidence>
<accession>A0A1E5Q4U3</accession>
<keyword evidence="2" id="KW-1185">Reference proteome</keyword>
<dbReference type="EMBL" id="MCGG01000052">
    <property type="protein sequence ID" value="OEJ65308.1"/>
    <property type="molecule type" value="Genomic_DNA"/>
</dbReference>
<evidence type="ECO:0000313" key="2">
    <source>
        <dbReference type="Proteomes" id="UP000095347"/>
    </source>
</evidence>
<dbReference type="AlphaFoldDB" id="A0A1E5Q4U3"/>
<sequence>MDRDSLIFCIGSLAVSLLVAVVAFPFMAMDEDIVEKAATPQPAYEMGTVDVGKGFGELPVEELMAYYVDNPPAAAASGAAPIVRFGGC</sequence>
<dbReference type="OrthoDB" id="8480866at2"/>
<protein>
    <submittedName>
        <fullName evidence="1">Uncharacterized protein</fullName>
    </submittedName>
</protein>
<name>A0A1E5Q4U3_9PROT</name>
<dbReference type="STRING" id="28181.BEN30_14385"/>
<proteinExistence type="predicted"/>
<comment type="caution">
    <text evidence="1">The sequence shown here is derived from an EMBL/GenBank/DDBJ whole genome shotgun (WGS) entry which is preliminary data.</text>
</comment>
<reference evidence="2" key="1">
    <citation type="submission" date="2016-07" db="EMBL/GenBank/DDBJ databases">
        <authorList>
            <person name="Florea S."/>
            <person name="Webb J.S."/>
            <person name="Jaromczyk J."/>
            <person name="Schardl C.L."/>
        </authorList>
    </citation>
    <scope>NUCLEOTIDE SEQUENCE [LARGE SCALE GENOMIC DNA]</scope>
    <source>
        <strain evidence="2">MV-1</strain>
    </source>
</reference>
<organism evidence="1 2">
    <name type="scientific">Magnetovibrio blakemorei</name>
    <dbReference type="NCBI Taxonomy" id="28181"/>
    <lineage>
        <taxon>Bacteria</taxon>
        <taxon>Pseudomonadati</taxon>
        <taxon>Pseudomonadota</taxon>
        <taxon>Alphaproteobacteria</taxon>
        <taxon>Rhodospirillales</taxon>
        <taxon>Magnetovibrionaceae</taxon>
        <taxon>Magnetovibrio</taxon>
    </lineage>
</organism>